<proteinExistence type="predicted"/>
<feature type="region of interest" description="Disordered" evidence="1">
    <location>
        <begin position="36"/>
        <end position="95"/>
    </location>
</feature>
<name>A0A0M9A279_9HYME</name>
<gene>
    <name evidence="2" type="ORF">WN51_12014</name>
</gene>
<keyword evidence="3" id="KW-1185">Reference proteome</keyword>
<organism evidence="2 3">
    <name type="scientific">Melipona quadrifasciata</name>
    <dbReference type="NCBI Taxonomy" id="166423"/>
    <lineage>
        <taxon>Eukaryota</taxon>
        <taxon>Metazoa</taxon>
        <taxon>Ecdysozoa</taxon>
        <taxon>Arthropoda</taxon>
        <taxon>Hexapoda</taxon>
        <taxon>Insecta</taxon>
        <taxon>Pterygota</taxon>
        <taxon>Neoptera</taxon>
        <taxon>Endopterygota</taxon>
        <taxon>Hymenoptera</taxon>
        <taxon>Apocrita</taxon>
        <taxon>Aculeata</taxon>
        <taxon>Apoidea</taxon>
        <taxon>Anthophila</taxon>
        <taxon>Apidae</taxon>
        <taxon>Melipona</taxon>
    </lineage>
</organism>
<dbReference type="AlphaFoldDB" id="A0A0M9A279"/>
<reference evidence="2 3" key="1">
    <citation type="submission" date="2015-07" db="EMBL/GenBank/DDBJ databases">
        <title>The genome of Melipona quadrifasciata.</title>
        <authorList>
            <person name="Pan H."/>
            <person name="Kapheim K."/>
        </authorList>
    </citation>
    <scope>NUCLEOTIDE SEQUENCE [LARGE SCALE GENOMIC DNA]</scope>
    <source>
        <strain evidence="2">0111107301</strain>
        <tissue evidence="2">Whole body</tissue>
    </source>
</reference>
<evidence type="ECO:0000256" key="1">
    <source>
        <dbReference type="SAM" id="MobiDB-lite"/>
    </source>
</evidence>
<protein>
    <submittedName>
        <fullName evidence="2">Uncharacterized protein</fullName>
    </submittedName>
</protein>
<feature type="compositionally biased region" description="Basic and acidic residues" evidence="1">
    <location>
        <begin position="54"/>
        <end position="75"/>
    </location>
</feature>
<dbReference type="Proteomes" id="UP000053105">
    <property type="component" value="Unassembled WGS sequence"/>
</dbReference>
<accession>A0A0M9A279</accession>
<sequence>MISITSKINWHLPKFDCHSITVEGSLTLKPRFFYTSSQRRSKHSRDRRGIPGNPRERKIHAQETDRSPPREEKSRRVNHRLPIPFISKPRTDLSQKRTLREIESMSVHLRMSKKRKR</sequence>
<evidence type="ECO:0000313" key="3">
    <source>
        <dbReference type="Proteomes" id="UP000053105"/>
    </source>
</evidence>
<dbReference type="EMBL" id="KQ435759">
    <property type="protein sequence ID" value="KOX75687.1"/>
    <property type="molecule type" value="Genomic_DNA"/>
</dbReference>
<evidence type="ECO:0000313" key="2">
    <source>
        <dbReference type="EMBL" id="KOX75687.1"/>
    </source>
</evidence>